<accession>A0A2H9TFG7</accession>
<dbReference type="AlphaFoldDB" id="A0A2H9TFG7"/>
<keyword evidence="3" id="KW-1185">Reference proteome</keyword>
<gene>
    <name evidence="2" type="ORF">PSACC_03719</name>
</gene>
<reference evidence="2 3" key="1">
    <citation type="submission" date="2016-10" db="EMBL/GenBank/DDBJ databases">
        <title>The genome of Paramicrosporidium saccamoebae is the missing link in understanding Cryptomycota and Microsporidia evolution.</title>
        <authorList>
            <person name="Quandt C.A."/>
            <person name="Beaudet D."/>
            <person name="Corsaro D."/>
            <person name="Michel R."/>
            <person name="Corradi N."/>
            <person name="James T."/>
        </authorList>
    </citation>
    <scope>NUCLEOTIDE SEQUENCE [LARGE SCALE GENOMIC DNA]</scope>
    <source>
        <strain evidence="2 3">KSL3</strain>
    </source>
</reference>
<evidence type="ECO:0000313" key="3">
    <source>
        <dbReference type="Proteomes" id="UP000240830"/>
    </source>
</evidence>
<sequence>MERQPQSSHNLYRRWLKPQIAIMWKGKTILVTVGAILVCFGLFYSLRYLLKPSTWGIKFGSDKNCTALGINFDEVALQLDSLVNSIETRGRGIHSALHSINDSLLESYMDLLGKEGVSAAHHYSTHLYNTTALTSKLSRVNSKYKDLAATMNDLQFRIQMDAQGAQVHKRKDISLQRLVNVYAAFGAYWKKMNSSLVAGCDQLDKYIRKAVKFLPEKNVDKEKLKSAIDMDIVQSCILMVAD</sequence>
<evidence type="ECO:0000256" key="1">
    <source>
        <dbReference type="SAM" id="Phobius"/>
    </source>
</evidence>
<name>A0A2H9TFG7_9FUNG</name>
<evidence type="ECO:0000313" key="2">
    <source>
        <dbReference type="EMBL" id="PJF16517.1"/>
    </source>
</evidence>
<dbReference type="Proteomes" id="UP000240830">
    <property type="component" value="Unassembled WGS sequence"/>
</dbReference>
<proteinExistence type="predicted"/>
<keyword evidence="1" id="KW-1133">Transmembrane helix</keyword>
<keyword evidence="1" id="KW-0812">Transmembrane</keyword>
<dbReference type="EMBL" id="MTSL01000219">
    <property type="protein sequence ID" value="PJF16517.1"/>
    <property type="molecule type" value="Genomic_DNA"/>
</dbReference>
<keyword evidence="1" id="KW-0472">Membrane</keyword>
<comment type="caution">
    <text evidence="2">The sequence shown here is derived from an EMBL/GenBank/DDBJ whole genome shotgun (WGS) entry which is preliminary data.</text>
</comment>
<protein>
    <submittedName>
        <fullName evidence="2">Uncharacterized protein</fullName>
    </submittedName>
</protein>
<feature type="transmembrane region" description="Helical" evidence="1">
    <location>
        <begin position="21"/>
        <end position="44"/>
    </location>
</feature>
<organism evidence="2 3">
    <name type="scientific">Paramicrosporidium saccamoebae</name>
    <dbReference type="NCBI Taxonomy" id="1246581"/>
    <lineage>
        <taxon>Eukaryota</taxon>
        <taxon>Fungi</taxon>
        <taxon>Fungi incertae sedis</taxon>
        <taxon>Cryptomycota</taxon>
        <taxon>Cryptomycota incertae sedis</taxon>
        <taxon>Paramicrosporidium</taxon>
    </lineage>
</organism>